<name>A0A6I6IPP7_9RHOB</name>
<dbReference type="RefSeq" id="WP_157706736.1">
    <property type="nucleotide sequence ID" value="NZ_CP034348.1"/>
</dbReference>
<dbReference type="PROSITE" id="PS50206">
    <property type="entry name" value="RHODANESE_3"/>
    <property type="match status" value="1"/>
</dbReference>
<dbReference type="Gene3D" id="3.40.250.10">
    <property type="entry name" value="Rhodanese-like domain"/>
    <property type="match status" value="1"/>
</dbReference>
<dbReference type="InterPro" id="IPR001763">
    <property type="entry name" value="Rhodanese-like_dom"/>
</dbReference>
<dbReference type="InterPro" id="IPR036873">
    <property type="entry name" value="Rhodanese-like_dom_sf"/>
</dbReference>
<keyword evidence="1" id="KW-0732">Signal</keyword>
<dbReference type="SUPFAM" id="SSF52821">
    <property type="entry name" value="Rhodanese/Cell cycle control phosphatase"/>
    <property type="match status" value="1"/>
</dbReference>
<dbReference type="SMART" id="SM00450">
    <property type="entry name" value="RHOD"/>
    <property type="match status" value="1"/>
</dbReference>
<proteinExistence type="predicted"/>
<dbReference type="GO" id="GO:0016740">
    <property type="term" value="F:transferase activity"/>
    <property type="evidence" value="ECO:0007669"/>
    <property type="project" value="UniProtKB-KW"/>
</dbReference>
<evidence type="ECO:0000313" key="3">
    <source>
        <dbReference type="EMBL" id="QGX98104.1"/>
    </source>
</evidence>
<dbReference type="OrthoDB" id="7835227at2"/>
<feature type="domain" description="Rhodanese" evidence="2">
    <location>
        <begin position="66"/>
        <end position="181"/>
    </location>
</feature>
<dbReference type="AlphaFoldDB" id="A0A6I6IPP7"/>
<evidence type="ECO:0000313" key="4">
    <source>
        <dbReference type="Proteomes" id="UP000428330"/>
    </source>
</evidence>
<dbReference type="Pfam" id="PF00581">
    <property type="entry name" value="Rhodanese"/>
    <property type="match status" value="1"/>
</dbReference>
<feature type="signal peptide" evidence="1">
    <location>
        <begin position="1"/>
        <end position="23"/>
    </location>
</feature>
<keyword evidence="4" id="KW-1185">Reference proteome</keyword>
<reference evidence="4" key="1">
    <citation type="submission" date="2018-12" db="EMBL/GenBank/DDBJ databases">
        <title>Complete genome sequence of Roseovarius sp. MME-070.</title>
        <authorList>
            <person name="Nam Y.-D."/>
            <person name="Kang J."/>
            <person name="Chung W.-H."/>
            <person name="Park Y.S."/>
        </authorList>
    </citation>
    <scope>NUCLEOTIDE SEQUENCE [LARGE SCALE GENOMIC DNA]</scope>
    <source>
        <strain evidence="4">MME-070</strain>
    </source>
</reference>
<sequence length="204" mass="21487">MTFLTRLLTAPLLAFSLVVAAPAATFAQSADTGIETSLSSASLPKGKRTQAGLYLTAAEAAGVLAARDDVLLIDVRTPEETVIAGYATDTDANIPLALFDPSHAFNAKKNRYKMMPNRGFAGATKRFLAGRDPSAVLVICRSGGRSAAAVDILIKAGVDVPLYSVVDGFEGDKNKDGRREVNGWKNAGAPWTYTPRAGLLISTD</sequence>
<evidence type="ECO:0000256" key="1">
    <source>
        <dbReference type="SAM" id="SignalP"/>
    </source>
</evidence>
<dbReference type="Proteomes" id="UP000428330">
    <property type="component" value="Chromosome"/>
</dbReference>
<feature type="chain" id="PRO_5026132542" evidence="1">
    <location>
        <begin position="24"/>
        <end position="204"/>
    </location>
</feature>
<dbReference type="EMBL" id="CP034348">
    <property type="protein sequence ID" value="QGX98104.1"/>
    <property type="molecule type" value="Genomic_DNA"/>
</dbReference>
<keyword evidence="3" id="KW-0808">Transferase</keyword>
<gene>
    <name evidence="3" type="ORF">EI983_07350</name>
</gene>
<evidence type="ECO:0000259" key="2">
    <source>
        <dbReference type="PROSITE" id="PS50206"/>
    </source>
</evidence>
<accession>A0A6I6IPP7</accession>
<dbReference type="KEGG" id="rom:EI983_07350"/>
<protein>
    <submittedName>
        <fullName evidence="3">Sulfurtransferase</fullName>
    </submittedName>
</protein>
<organism evidence="3 4">
    <name type="scientific">Roseovarius faecimaris</name>
    <dbReference type="NCBI Taxonomy" id="2494550"/>
    <lineage>
        <taxon>Bacteria</taxon>
        <taxon>Pseudomonadati</taxon>
        <taxon>Pseudomonadota</taxon>
        <taxon>Alphaproteobacteria</taxon>
        <taxon>Rhodobacterales</taxon>
        <taxon>Roseobacteraceae</taxon>
        <taxon>Roseovarius</taxon>
    </lineage>
</organism>